<dbReference type="Gene3D" id="3.30.450.30">
    <property type="entry name" value="Dynein light chain 2a, cytoplasmic"/>
    <property type="match status" value="1"/>
</dbReference>
<dbReference type="EMBL" id="JAFCIX010000062">
    <property type="protein sequence ID" value="KAH6599660.1"/>
    <property type="molecule type" value="Genomic_DNA"/>
</dbReference>
<protein>
    <recommendedName>
        <fullName evidence="3">Late endosomal/lysosomal adaptor and MAPK and MTOR activator 5</fullName>
    </recommendedName>
</protein>
<dbReference type="SUPFAM" id="SSF103196">
    <property type="entry name" value="Roadblock/LC7 domain"/>
    <property type="match status" value="1"/>
</dbReference>
<evidence type="ECO:0000313" key="2">
    <source>
        <dbReference type="Proteomes" id="UP001648503"/>
    </source>
</evidence>
<comment type="caution">
    <text evidence="1">The sequence shown here is derived from an EMBL/GenBank/DDBJ whole genome shotgun (WGS) entry which is preliminary data.</text>
</comment>
<dbReference type="Proteomes" id="UP001648503">
    <property type="component" value="Unassembled WGS sequence"/>
</dbReference>
<evidence type="ECO:0008006" key="3">
    <source>
        <dbReference type="Google" id="ProtNLM"/>
    </source>
</evidence>
<keyword evidence="2" id="KW-1185">Reference proteome</keyword>
<organism evidence="1 2">
    <name type="scientific">Batrachochytrium salamandrivorans</name>
    <dbReference type="NCBI Taxonomy" id="1357716"/>
    <lineage>
        <taxon>Eukaryota</taxon>
        <taxon>Fungi</taxon>
        <taxon>Fungi incertae sedis</taxon>
        <taxon>Chytridiomycota</taxon>
        <taxon>Chytridiomycota incertae sedis</taxon>
        <taxon>Chytridiomycetes</taxon>
        <taxon>Rhizophydiales</taxon>
        <taxon>Rhizophydiales incertae sedis</taxon>
        <taxon>Batrachochytrium</taxon>
    </lineage>
</organism>
<sequence length="154" mass="16544">MLKAHALGQLLAQATTGKVESTMLLHTDGSLLSFHGGSVLKAKTIATIVSNAWFAYDRHARLSPPTVVLGRHDYGLDTSQQRFESTPLSSGNIGTIARNPSLSDADEQQELIIECEVKDAGSIGTTTGSFCQSLNLDIDTIMHLSLGFSNDRLK</sequence>
<reference evidence="1 2" key="1">
    <citation type="submission" date="2021-02" db="EMBL/GenBank/DDBJ databases">
        <title>Variation within the Batrachochytrium salamandrivorans European outbreak.</title>
        <authorList>
            <person name="Kelly M."/>
            <person name="Pasmans F."/>
            <person name="Shea T.P."/>
            <person name="Munoz J.F."/>
            <person name="Carranza S."/>
            <person name="Cuomo C.A."/>
            <person name="Martel A."/>
        </authorList>
    </citation>
    <scope>NUCLEOTIDE SEQUENCE [LARGE SCALE GENOMIC DNA]</scope>
    <source>
        <strain evidence="1 2">AMFP18/2</strain>
    </source>
</reference>
<dbReference type="InterPro" id="IPR037587">
    <property type="entry name" value="LAMTOR2-like"/>
</dbReference>
<gene>
    <name evidence="1" type="ORF">BASA50_002857</name>
</gene>
<name>A0ABQ8FN05_9FUNG</name>
<dbReference type="PANTHER" id="PTHR13323">
    <property type="entry name" value="LATE ENDOSOMAL/LYSOSOMAL MP1 INTERACTING PROTEIN"/>
    <property type="match status" value="1"/>
</dbReference>
<evidence type="ECO:0000313" key="1">
    <source>
        <dbReference type="EMBL" id="KAH6599660.1"/>
    </source>
</evidence>
<accession>A0ABQ8FN05</accession>
<proteinExistence type="predicted"/>